<comment type="caution">
    <text evidence="1">The sequence shown here is derived from an EMBL/GenBank/DDBJ whole genome shotgun (WGS) entry which is preliminary data.</text>
</comment>
<name>A0ABT1D5L8_9PROT</name>
<evidence type="ECO:0000313" key="1">
    <source>
        <dbReference type="EMBL" id="MCO6417217.1"/>
    </source>
</evidence>
<accession>A0ABT1D5L8</accession>
<dbReference type="Proteomes" id="UP001523392">
    <property type="component" value="Unassembled WGS sequence"/>
</dbReference>
<evidence type="ECO:0000313" key="2">
    <source>
        <dbReference type="Proteomes" id="UP001523392"/>
    </source>
</evidence>
<gene>
    <name evidence="1" type="ORF">JYK14_13735</name>
</gene>
<protein>
    <submittedName>
        <fullName evidence="1">Uncharacterized protein</fullName>
    </submittedName>
</protein>
<dbReference type="RefSeq" id="WP_252953845.1">
    <property type="nucleotide sequence ID" value="NZ_JAFIRR010000084.1"/>
</dbReference>
<keyword evidence="2" id="KW-1185">Reference proteome</keyword>
<sequence length="77" mass="8159">MTYLDADLLALAATLLLLGGVPALMAWRRSPWPAPEPKAGPWGLSGSPAPVFREMPRGVTMRDVPLGRDAVCSEGPC</sequence>
<dbReference type="EMBL" id="JAFIRR010000084">
    <property type="protein sequence ID" value="MCO6417217.1"/>
    <property type="molecule type" value="Genomic_DNA"/>
</dbReference>
<proteinExistence type="predicted"/>
<reference evidence="1 2" key="1">
    <citation type="submission" date="2021-12" db="EMBL/GenBank/DDBJ databases">
        <title>Siccirubricoccus leaddurans sp. nov., a high concentration Zn2+ tolerance bacterium.</title>
        <authorList>
            <person name="Cao Y."/>
        </authorList>
    </citation>
    <scope>NUCLEOTIDE SEQUENCE [LARGE SCALE GENOMIC DNA]</scope>
    <source>
        <strain evidence="1 2">KC 17139</strain>
    </source>
</reference>
<organism evidence="1 2">
    <name type="scientific">Siccirubricoccus soli</name>
    <dbReference type="NCBI Taxonomy" id="2899147"/>
    <lineage>
        <taxon>Bacteria</taxon>
        <taxon>Pseudomonadati</taxon>
        <taxon>Pseudomonadota</taxon>
        <taxon>Alphaproteobacteria</taxon>
        <taxon>Acetobacterales</taxon>
        <taxon>Roseomonadaceae</taxon>
        <taxon>Siccirubricoccus</taxon>
    </lineage>
</organism>